<proteinExistence type="predicted"/>
<dbReference type="Pfam" id="PF11378">
    <property type="entry name" value="DUF3181"/>
    <property type="match status" value="1"/>
</dbReference>
<comment type="caution">
    <text evidence="1">The sequence shown here is derived from an EMBL/GenBank/DDBJ whole genome shotgun (WGS) entry which is preliminary data.</text>
</comment>
<dbReference type="EMBL" id="LWAJ01000027">
    <property type="protein sequence ID" value="KZL51360.1"/>
    <property type="molecule type" value="Genomic_DNA"/>
</dbReference>
<dbReference type="OrthoDB" id="465245at2"/>
<name>A0A166KNY8_NODSP</name>
<dbReference type="RefSeq" id="WP_006199142.1">
    <property type="nucleotide sequence ID" value="NZ_CAWMRI010000027.1"/>
</dbReference>
<protein>
    <submittedName>
        <fullName evidence="1">Thylakoid-associated protein</fullName>
    </submittedName>
</protein>
<dbReference type="Proteomes" id="UP000076555">
    <property type="component" value="Unassembled WGS sequence"/>
</dbReference>
<organism evidence="1 2">
    <name type="scientific">Nodularia spumigena CENA596</name>
    <dbReference type="NCBI Taxonomy" id="1819295"/>
    <lineage>
        <taxon>Bacteria</taxon>
        <taxon>Bacillati</taxon>
        <taxon>Cyanobacteriota</taxon>
        <taxon>Cyanophyceae</taxon>
        <taxon>Nostocales</taxon>
        <taxon>Nodulariaceae</taxon>
        <taxon>Nodularia</taxon>
    </lineage>
</organism>
<evidence type="ECO:0000313" key="1">
    <source>
        <dbReference type="EMBL" id="KZL51360.1"/>
    </source>
</evidence>
<reference evidence="1 2" key="1">
    <citation type="submission" date="2016-04" db="EMBL/GenBank/DDBJ databases">
        <title>Draft Genome Assembly of the Bloom-forming Cyanobacterium Nodularia spumigena Strain CENA596 in Shrimp Production Ponds.</title>
        <authorList>
            <person name="Popin R.V."/>
            <person name="Rigonato J."/>
            <person name="Abreu V.A."/>
            <person name="Andreote A.P."/>
            <person name="Silveira S.B."/>
            <person name="Odebrecht C."/>
            <person name="Fiore M.F."/>
        </authorList>
    </citation>
    <scope>NUCLEOTIDE SEQUENCE [LARGE SCALE GENOMIC DNA]</scope>
    <source>
        <strain evidence="1 2">CENA596</strain>
    </source>
</reference>
<accession>A0A166KNY8</accession>
<dbReference type="InterPro" id="IPR021518">
    <property type="entry name" value="DUF3181"/>
</dbReference>
<sequence length="102" mass="11387">MATTQTAELLEALAAEIGEAVYIDIAKWHLYLSDAKLHTVVAEQMYPLISSQTVNEDRVIAILESIPVKIGGGRKELPLNDLLPLQCQVNLVDILEKYQREI</sequence>
<gene>
    <name evidence="1" type="ORF">A2T98_02645</name>
</gene>
<dbReference type="AlphaFoldDB" id="A0A166KNY8"/>
<dbReference type="GeneID" id="78017153"/>
<evidence type="ECO:0000313" key="2">
    <source>
        <dbReference type="Proteomes" id="UP000076555"/>
    </source>
</evidence>